<keyword evidence="3" id="KW-1185">Reference proteome</keyword>
<sequence>MAKEHKAAKEVPKFTKEQILSSKTLSINKDVAAAVLEDGKAYSIQEAETLVSGYLKRKV</sequence>
<comment type="caution">
    <text evidence="2">The sequence shown here is derived from an EMBL/GenBank/DDBJ whole genome shotgun (WGS) entry which is preliminary data.</text>
</comment>
<evidence type="ECO:0000313" key="2">
    <source>
        <dbReference type="EMBL" id="GAE89526.1"/>
    </source>
</evidence>
<evidence type="ECO:0000259" key="1">
    <source>
        <dbReference type="Pfam" id="PF26160"/>
    </source>
</evidence>
<dbReference type="EMBL" id="BAVR01000039">
    <property type="protein sequence ID" value="GAE89526.1"/>
    <property type="molecule type" value="Genomic_DNA"/>
</dbReference>
<evidence type="ECO:0000313" key="3">
    <source>
        <dbReference type="Proteomes" id="UP000019109"/>
    </source>
</evidence>
<protein>
    <recommendedName>
        <fullName evidence="1">YqzN/YkzM domain-containing protein</fullName>
    </recommendedName>
</protein>
<feature type="domain" description="YqzN/YkzM" evidence="1">
    <location>
        <begin position="12"/>
        <end position="58"/>
    </location>
</feature>
<dbReference type="Proteomes" id="UP000019109">
    <property type="component" value="Unassembled WGS sequence"/>
</dbReference>
<accession>W4V8P4</accession>
<name>W4V8P4_9FIRM</name>
<dbReference type="OrthoDB" id="2740092at2"/>
<dbReference type="Pfam" id="PF26160">
    <property type="entry name" value="YqzN_YkzM"/>
    <property type="match status" value="1"/>
</dbReference>
<dbReference type="STRING" id="1294263.JCM21531_3063"/>
<dbReference type="InterPro" id="IPR058869">
    <property type="entry name" value="YqzN_YkzM"/>
</dbReference>
<gene>
    <name evidence="2" type="ORF">JCM21531_3063</name>
</gene>
<organism evidence="2 3">
    <name type="scientific">Acetivibrio straminisolvens JCM 21531</name>
    <dbReference type="NCBI Taxonomy" id="1294263"/>
    <lineage>
        <taxon>Bacteria</taxon>
        <taxon>Bacillati</taxon>
        <taxon>Bacillota</taxon>
        <taxon>Clostridia</taxon>
        <taxon>Eubacteriales</taxon>
        <taxon>Oscillospiraceae</taxon>
        <taxon>Acetivibrio</taxon>
    </lineage>
</organism>
<dbReference type="AlphaFoldDB" id="W4V8P4"/>
<dbReference type="RefSeq" id="WP_038289809.1">
    <property type="nucleotide sequence ID" value="NZ_BAVR01000039.1"/>
</dbReference>
<reference evidence="2" key="1">
    <citation type="journal article" date="2014" name="Genome Announc.">
        <title>Draft Genome Sequence of Clostridium straminisolvens Strain JCM 21531T, Isolated from a Cellulose-Degrading Bacterial Community.</title>
        <authorList>
            <person name="Yuki M."/>
            <person name="Oshima K."/>
            <person name="Suda W."/>
            <person name="Sakamoto M."/>
            <person name="Kitamura K."/>
            <person name="Iida T."/>
            <person name="Hattori M."/>
            <person name="Ohkuma M."/>
        </authorList>
    </citation>
    <scope>NUCLEOTIDE SEQUENCE [LARGE SCALE GENOMIC DNA]</scope>
    <source>
        <strain evidence="2">JCM 21531</strain>
    </source>
</reference>
<proteinExistence type="predicted"/>